<keyword evidence="4" id="KW-0963">Cytoplasm</keyword>
<evidence type="ECO:0000256" key="3">
    <source>
        <dbReference type="ARBA" id="ARBA00007795"/>
    </source>
</evidence>
<dbReference type="Proteomes" id="UP000192578">
    <property type="component" value="Unassembled WGS sequence"/>
</dbReference>
<dbReference type="FunFam" id="3.30.450.30:FF:000005">
    <property type="entry name" value="Ragulator complex protein LAMTOR5 homolog"/>
    <property type="match status" value="1"/>
</dbReference>
<dbReference type="PRINTS" id="PR02092">
    <property type="entry name" value="HEPBVIRUSXIP"/>
</dbReference>
<dbReference type="Gene3D" id="3.30.450.30">
    <property type="entry name" value="Dynein light chain 2a, cytoplasmic"/>
    <property type="match status" value="1"/>
</dbReference>
<gene>
    <name evidence="7" type="ORF">BV898_01813</name>
</gene>
<comment type="subcellular location">
    <subcellularLocation>
        <location evidence="2">Cytoplasm</location>
    </subcellularLocation>
    <subcellularLocation>
        <location evidence="1">Lysosome</location>
    </subcellularLocation>
</comment>
<dbReference type="OrthoDB" id="76862at2759"/>
<name>A0A1W0XAC5_HYPEX</name>
<dbReference type="PANTHER" id="PTHR13342:SF2">
    <property type="entry name" value="RAGULATOR COMPLEX PROTEIN LAMTOR5"/>
    <property type="match status" value="1"/>
</dbReference>
<dbReference type="GO" id="GO:0005764">
    <property type="term" value="C:lysosome"/>
    <property type="evidence" value="ECO:0007669"/>
    <property type="project" value="UniProtKB-SubCell"/>
</dbReference>
<dbReference type="GO" id="GO:1904263">
    <property type="term" value="P:positive regulation of TORC1 signaling"/>
    <property type="evidence" value="ECO:0007669"/>
    <property type="project" value="TreeGrafter"/>
</dbReference>
<dbReference type="InterPro" id="IPR024135">
    <property type="entry name" value="LAMTOR5"/>
</dbReference>
<organism evidence="7 8">
    <name type="scientific">Hypsibius exemplaris</name>
    <name type="common">Freshwater tardigrade</name>
    <dbReference type="NCBI Taxonomy" id="2072580"/>
    <lineage>
        <taxon>Eukaryota</taxon>
        <taxon>Metazoa</taxon>
        <taxon>Ecdysozoa</taxon>
        <taxon>Tardigrada</taxon>
        <taxon>Eutardigrada</taxon>
        <taxon>Parachela</taxon>
        <taxon>Hypsibioidea</taxon>
        <taxon>Hypsibiidae</taxon>
        <taxon>Hypsibius</taxon>
    </lineage>
</organism>
<dbReference type="EMBL" id="MTYJ01000007">
    <property type="protein sequence ID" value="OQV24272.1"/>
    <property type="molecule type" value="Genomic_DNA"/>
</dbReference>
<sequence length="92" mass="9943">METHLEKSIREVMNQPQVTGAMCVDSKGLCLISKGTADPAASGYLSEISRCANHVASTNEDSPVTAIEFGKTQILIKRGDNVTTVIYKDKTK</sequence>
<evidence type="ECO:0000256" key="2">
    <source>
        <dbReference type="ARBA" id="ARBA00004496"/>
    </source>
</evidence>
<reference evidence="8" key="1">
    <citation type="submission" date="2017-01" db="EMBL/GenBank/DDBJ databases">
        <title>Comparative genomics of anhydrobiosis in the tardigrade Hypsibius dujardini.</title>
        <authorList>
            <person name="Yoshida Y."/>
            <person name="Koutsovoulos G."/>
            <person name="Laetsch D."/>
            <person name="Stevens L."/>
            <person name="Kumar S."/>
            <person name="Horikawa D."/>
            <person name="Ishino K."/>
            <person name="Komine S."/>
            <person name="Tomita M."/>
            <person name="Blaxter M."/>
            <person name="Arakawa K."/>
        </authorList>
    </citation>
    <scope>NUCLEOTIDE SEQUENCE [LARGE SCALE GENOMIC DNA]</scope>
    <source>
        <strain evidence="8">Z151</strain>
    </source>
</reference>
<dbReference type="GO" id="GO:0005085">
    <property type="term" value="F:guanyl-nucleotide exchange factor activity"/>
    <property type="evidence" value="ECO:0007669"/>
    <property type="project" value="TreeGrafter"/>
</dbReference>
<dbReference type="GO" id="GO:0071986">
    <property type="term" value="C:Ragulator complex"/>
    <property type="evidence" value="ECO:0007669"/>
    <property type="project" value="InterPro"/>
</dbReference>
<dbReference type="GO" id="GO:0043066">
    <property type="term" value="P:negative regulation of apoptotic process"/>
    <property type="evidence" value="ECO:0007669"/>
    <property type="project" value="InterPro"/>
</dbReference>
<accession>A0A1W0XAC5</accession>
<dbReference type="GO" id="GO:0071230">
    <property type="term" value="P:cellular response to amino acid stimulus"/>
    <property type="evidence" value="ECO:0007669"/>
    <property type="project" value="TreeGrafter"/>
</dbReference>
<evidence type="ECO:0000313" key="7">
    <source>
        <dbReference type="EMBL" id="OQV24272.1"/>
    </source>
</evidence>
<dbReference type="PANTHER" id="PTHR13342">
    <property type="entry name" value="RAGULATOR COMPLEX PROTEIN LAMTOR5"/>
    <property type="match status" value="1"/>
</dbReference>
<dbReference type="AlphaFoldDB" id="A0A1W0XAC5"/>
<keyword evidence="5" id="KW-0458">Lysosome</keyword>
<keyword evidence="8" id="KW-1185">Reference proteome</keyword>
<evidence type="ECO:0000256" key="4">
    <source>
        <dbReference type="ARBA" id="ARBA00022490"/>
    </source>
</evidence>
<proteinExistence type="inferred from homology"/>
<evidence type="ECO:0000256" key="5">
    <source>
        <dbReference type="ARBA" id="ARBA00023228"/>
    </source>
</evidence>
<evidence type="ECO:0000256" key="1">
    <source>
        <dbReference type="ARBA" id="ARBA00004371"/>
    </source>
</evidence>
<dbReference type="Pfam" id="PF16672">
    <property type="entry name" value="LAMTOR5"/>
    <property type="match status" value="1"/>
</dbReference>
<evidence type="ECO:0000256" key="6">
    <source>
        <dbReference type="ARBA" id="ARBA00032692"/>
    </source>
</evidence>
<evidence type="ECO:0000313" key="8">
    <source>
        <dbReference type="Proteomes" id="UP000192578"/>
    </source>
</evidence>
<comment type="caution">
    <text evidence="7">The sequence shown here is derived from an EMBL/GenBank/DDBJ whole genome shotgun (WGS) entry which is preliminary data.</text>
</comment>
<comment type="similarity">
    <text evidence="3">Belongs to the LAMTOR5 family.</text>
</comment>
<protein>
    <recommendedName>
        <fullName evidence="6">Late endosomal/lysosomal adaptor and MAPK and MTOR activator 5</fullName>
    </recommendedName>
</protein>